<evidence type="ECO:0000313" key="2">
    <source>
        <dbReference type="EMBL" id="CAP94898.1"/>
    </source>
</evidence>
<evidence type="ECO:0000256" key="1">
    <source>
        <dbReference type="SAM" id="MobiDB-lite"/>
    </source>
</evidence>
<proteinExistence type="predicted"/>
<dbReference type="eggNOG" id="KOG1906">
    <property type="taxonomic scope" value="Eukaryota"/>
</dbReference>
<name>B6HMM4_PENRW</name>
<sequence length="242" mass="28236">MTREWERSCWSNPDPYSAILLPSRQTYQRLDVVKLIRKARLDDTAKADETGELRENLDFISLGMNPESEHQSNAPDKTAKGPTSEENMYSVDPSRKRIRRGAIKRHIKKTRKPASKYNCDGSIIKEWRPPSQQTGTPWLESTPSSLQIEFQLDREILSFYDWAKPQEFENIVRRDLVERLSTAPMIICMQYKKRMWQSESRDTVFNHPYEGGYRWLSGTVFTCLFLIAGELQSLQQILSPEE</sequence>
<dbReference type="STRING" id="500485.B6HMM4"/>
<organism evidence="2 3">
    <name type="scientific">Penicillium rubens (strain ATCC 28089 / DSM 1075 / NRRL 1951 / Wisconsin 54-1255)</name>
    <name type="common">Penicillium chrysogenum</name>
    <dbReference type="NCBI Taxonomy" id="500485"/>
    <lineage>
        <taxon>Eukaryota</taxon>
        <taxon>Fungi</taxon>
        <taxon>Dikarya</taxon>
        <taxon>Ascomycota</taxon>
        <taxon>Pezizomycotina</taxon>
        <taxon>Eurotiomycetes</taxon>
        <taxon>Eurotiomycetidae</taxon>
        <taxon>Eurotiales</taxon>
        <taxon>Aspergillaceae</taxon>
        <taxon>Penicillium</taxon>
        <taxon>Penicillium chrysogenum species complex</taxon>
    </lineage>
</organism>
<feature type="region of interest" description="Disordered" evidence="1">
    <location>
        <begin position="64"/>
        <end position="93"/>
    </location>
</feature>
<dbReference type="Proteomes" id="UP000000724">
    <property type="component" value="Contig Pc00c21"/>
</dbReference>
<keyword evidence="3" id="KW-1185">Reference proteome</keyword>
<dbReference type="OrthoDB" id="273917at2759"/>
<dbReference type="VEuPathDB" id="FungiDB:PCH_Pc21g00010"/>
<dbReference type="InterPro" id="IPR043519">
    <property type="entry name" value="NT_sf"/>
</dbReference>
<dbReference type="HOGENOM" id="CLU_1147501_0_0_1"/>
<dbReference type="AlphaFoldDB" id="B6HMM4"/>
<dbReference type="EMBL" id="AM920436">
    <property type="protein sequence ID" value="CAP94898.1"/>
    <property type="molecule type" value="Genomic_DNA"/>
</dbReference>
<reference evidence="2 3" key="1">
    <citation type="journal article" date="2008" name="Nat. Biotechnol.">
        <title>Genome sequencing and analysis of the filamentous fungus Penicillium chrysogenum.</title>
        <authorList>
            <person name="van den Berg M.A."/>
            <person name="Albang R."/>
            <person name="Albermann K."/>
            <person name="Badger J.H."/>
            <person name="Daran J.-M."/>
            <person name="Driessen A.J.M."/>
            <person name="Garcia-Estrada C."/>
            <person name="Fedorova N.D."/>
            <person name="Harris D.M."/>
            <person name="Heijne W.H.M."/>
            <person name="Joardar V.S."/>
            <person name="Kiel J.A.K.W."/>
            <person name="Kovalchuk A."/>
            <person name="Martin J.F."/>
            <person name="Nierman W.C."/>
            <person name="Nijland J.G."/>
            <person name="Pronk J.T."/>
            <person name="Roubos J.A."/>
            <person name="van der Klei I.J."/>
            <person name="van Peij N.N.M.E."/>
            <person name="Veenhuis M."/>
            <person name="von Doehren H."/>
            <person name="Wagner C."/>
            <person name="Wortman J.R."/>
            <person name="Bovenberg R.A.L."/>
        </authorList>
    </citation>
    <scope>NUCLEOTIDE SEQUENCE [LARGE SCALE GENOMIC DNA]</scope>
    <source>
        <strain evidence="3">ATCC 28089 / DSM 1075 / NRRL 1951 / Wisconsin 54-1255</strain>
    </source>
</reference>
<dbReference type="Gene3D" id="1.10.1410.10">
    <property type="match status" value="1"/>
</dbReference>
<evidence type="ECO:0000313" key="3">
    <source>
        <dbReference type="Proteomes" id="UP000000724"/>
    </source>
</evidence>
<dbReference type="BioCyc" id="PCHR:PC21G00010-MONOMER"/>
<accession>B6HMM4</accession>
<gene>
    <name evidence="2" type="ORF">Pc21g00010</name>
    <name evidence="2" type="ORF">PCH_Pc21g00010</name>
</gene>
<dbReference type="Gene3D" id="3.30.460.10">
    <property type="entry name" value="Beta Polymerase, domain 2"/>
    <property type="match status" value="1"/>
</dbReference>
<protein>
    <submittedName>
        <fullName evidence="2">Pc21g00010 protein</fullName>
    </submittedName>
</protein>